<dbReference type="AlphaFoldDB" id="R7URF6"/>
<protein>
    <recommendedName>
        <fullName evidence="4">BRCT domain-containing protein</fullName>
    </recommendedName>
</protein>
<dbReference type="OMA" id="EERYIRW"/>
<dbReference type="GO" id="GO:0000077">
    <property type="term" value="P:DNA damage checkpoint signaling"/>
    <property type="evidence" value="ECO:0007669"/>
    <property type="project" value="TreeGrafter"/>
</dbReference>
<dbReference type="PROSITE" id="PS50172">
    <property type="entry name" value="BRCT"/>
    <property type="match status" value="2"/>
</dbReference>
<evidence type="ECO:0000256" key="2">
    <source>
        <dbReference type="ARBA" id="ARBA00022763"/>
    </source>
</evidence>
<reference evidence="7" key="1">
    <citation type="submission" date="2012-12" db="EMBL/GenBank/DDBJ databases">
        <authorList>
            <person name="Hellsten U."/>
            <person name="Grimwood J."/>
            <person name="Chapman J.A."/>
            <person name="Shapiro H."/>
            <person name="Aerts A."/>
            <person name="Otillar R.P."/>
            <person name="Terry A.Y."/>
            <person name="Boore J.L."/>
            <person name="Simakov O."/>
            <person name="Marletaz F."/>
            <person name="Cho S.-J."/>
            <person name="Edsinger-Gonzales E."/>
            <person name="Havlak P."/>
            <person name="Kuo D.-H."/>
            <person name="Larsson T."/>
            <person name="Lv J."/>
            <person name="Arendt D."/>
            <person name="Savage R."/>
            <person name="Osoegawa K."/>
            <person name="de Jong P."/>
            <person name="Lindberg D.R."/>
            <person name="Seaver E.C."/>
            <person name="Weisblat D.A."/>
            <person name="Putnam N.H."/>
            <person name="Grigoriev I.V."/>
            <person name="Rokhsar D.S."/>
        </authorList>
    </citation>
    <scope>NUCLEOTIDE SEQUENCE</scope>
    <source>
        <strain evidence="7">I ESC-2004</strain>
    </source>
</reference>
<evidence type="ECO:0000256" key="1">
    <source>
        <dbReference type="ARBA" id="ARBA00004123"/>
    </source>
</evidence>
<dbReference type="CDD" id="cd17724">
    <property type="entry name" value="BRCT_p53bp1_rpt2"/>
    <property type="match status" value="1"/>
</dbReference>
<dbReference type="FunFam" id="3.40.50.10190:FF:000005">
    <property type="entry name" value="Tumor suppressor p53-binding protein 1"/>
    <property type="match status" value="1"/>
</dbReference>
<evidence type="ECO:0000256" key="3">
    <source>
        <dbReference type="ARBA" id="ARBA00023242"/>
    </source>
</evidence>
<evidence type="ECO:0000313" key="7">
    <source>
        <dbReference type="Proteomes" id="UP000014760"/>
    </source>
</evidence>
<accession>R7URF6</accession>
<keyword evidence="3" id="KW-0539">Nucleus</keyword>
<reference evidence="5 7" key="2">
    <citation type="journal article" date="2013" name="Nature">
        <title>Insights into bilaterian evolution from three spiralian genomes.</title>
        <authorList>
            <person name="Simakov O."/>
            <person name="Marletaz F."/>
            <person name="Cho S.J."/>
            <person name="Edsinger-Gonzales E."/>
            <person name="Havlak P."/>
            <person name="Hellsten U."/>
            <person name="Kuo D.H."/>
            <person name="Larsson T."/>
            <person name="Lv J."/>
            <person name="Arendt D."/>
            <person name="Savage R."/>
            <person name="Osoegawa K."/>
            <person name="de Jong P."/>
            <person name="Grimwood J."/>
            <person name="Chapman J.A."/>
            <person name="Shapiro H."/>
            <person name="Aerts A."/>
            <person name="Otillar R.P."/>
            <person name="Terry A.Y."/>
            <person name="Boore J.L."/>
            <person name="Grigoriev I.V."/>
            <person name="Lindberg D.R."/>
            <person name="Seaver E.C."/>
            <person name="Weisblat D.A."/>
            <person name="Putnam N.H."/>
            <person name="Rokhsar D.S."/>
        </authorList>
    </citation>
    <scope>NUCLEOTIDE SEQUENCE</scope>
    <source>
        <strain evidence="5 7">I ESC-2004</strain>
    </source>
</reference>
<dbReference type="InterPro" id="IPR036420">
    <property type="entry name" value="BRCT_dom_sf"/>
</dbReference>
<sequence length="238" mass="26688">MVFLLSHVDKSEEQIKEEKAMMAADVSANADESSSINEGETIAYDKDQLYQQLTTGGGKVLDNFDLHEAMSADLCLLISDSHQRSLKYFYSLAGGVPCVSHIWVRDCCKMEKRLPYHSYVLPAGISLTRQHLIEWHSRHNVLRLLKVCVSSKNKKYVETWSSVLEVAGCVVKDASMTFEPGVVNFVLADASIASHVKSSAIDLGIPIVSSEWVIQCLINGQRLPYDAHEKFQHDYHED</sequence>
<dbReference type="Proteomes" id="UP000014760">
    <property type="component" value="Unassembled WGS sequence"/>
</dbReference>
<dbReference type="EMBL" id="AMQN01007616">
    <property type="status" value="NOT_ANNOTATED_CDS"/>
    <property type="molecule type" value="Genomic_DNA"/>
</dbReference>
<reference evidence="6" key="3">
    <citation type="submission" date="2015-06" db="UniProtKB">
        <authorList>
            <consortium name="EnsemblMetazoa"/>
        </authorList>
    </citation>
    <scope>IDENTIFICATION</scope>
</reference>
<organism evidence="5">
    <name type="scientific">Capitella teleta</name>
    <name type="common">Polychaete worm</name>
    <dbReference type="NCBI Taxonomy" id="283909"/>
    <lineage>
        <taxon>Eukaryota</taxon>
        <taxon>Metazoa</taxon>
        <taxon>Spiralia</taxon>
        <taxon>Lophotrochozoa</taxon>
        <taxon>Annelida</taxon>
        <taxon>Polychaeta</taxon>
        <taxon>Sedentaria</taxon>
        <taxon>Scolecida</taxon>
        <taxon>Capitellidae</taxon>
        <taxon>Capitella</taxon>
    </lineage>
</organism>
<dbReference type="SMART" id="SM00292">
    <property type="entry name" value="BRCT"/>
    <property type="match status" value="2"/>
</dbReference>
<feature type="domain" description="BRCT" evidence="4">
    <location>
        <begin position="200"/>
        <end position="230"/>
    </location>
</feature>
<dbReference type="InterPro" id="IPR047252">
    <property type="entry name" value="TP53BP1-like"/>
</dbReference>
<dbReference type="OrthoDB" id="129353at2759"/>
<evidence type="ECO:0000259" key="4">
    <source>
        <dbReference type="PROSITE" id="PS50172"/>
    </source>
</evidence>
<keyword evidence="2" id="KW-0227">DNA damage</keyword>
<evidence type="ECO:0000313" key="5">
    <source>
        <dbReference type="EMBL" id="ELU05991.1"/>
    </source>
</evidence>
<dbReference type="GO" id="GO:0042393">
    <property type="term" value="F:histone binding"/>
    <property type="evidence" value="ECO:0007669"/>
    <property type="project" value="TreeGrafter"/>
</dbReference>
<comment type="subcellular location">
    <subcellularLocation>
        <location evidence="1">Nucleus</location>
    </subcellularLocation>
</comment>
<dbReference type="PANTHER" id="PTHR15321">
    <property type="entry name" value="TUMOR SUPPRESSOR P53-BINDING PROTEIN 1"/>
    <property type="match status" value="1"/>
</dbReference>
<dbReference type="CDD" id="cd17745">
    <property type="entry name" value="BRCT_p53bp1_rpt1"/>
    <property type="match status" value="1"/>
</dbReference>
<dbReference type="InterPro" id="IPR001357">
    <property type="entry name" value="BRCT_dom"/>
</dbReference>
<dbReference type="GO" id="GO:0045944">
    <property type="term" value="P:positive regulation of transcription by RNA polymerase II"/>
    <property type="evidence" value="ECO:0007669"/>
    <property type="project" value="TreeGrafter"/>
</dbReference>
<dbReference type="PANTHER" id="PTHR15321:SF3">
    <property type="entry name" value="TP53-BINDING PROTEIN 1"/>
    <property type="match status" value="1"/>
</dbReference>
<evidence type="ECO:0000313" key="6">
    <source>
        <dbReference type="EnsemblMetazoa" id="CapteP19900"/>
    </source>
</evidence>
<name>R7URF6_CAPTE</name>
<dbReference type="Gene3D" id="3.40.50.10190">
    <property type="entry name" value="BRCT domain"/>
    <property type="match status" value="2"/>
</dbReference>
<dbReference type="EnsemblMetazoa" id="CapteT19900">
    <property type="protein sequence ID" value="CapteP19900"/>
    <property type="gene ID" value="CapteG19900"/>
</dbReference>
<feature type="domain" description="BRCT" evidence="4">
    <location>
        <begin position="32"/>
        <end position="121"/>
    </location>
</feature>
<dbReference type="Pfam" id="PF18428">
    <property type="entry name" value="BRCT_3"/>
    <property type="match status" value="1"/>
</dbReference>
<dbReference type="STRING" id="283909.R7URF6"/>
<gene>
    <name evidence="5" type="ORF">CAPTEDRAFT_19900</name>
</gene>
<keyword evidence="7" id="KW-1185">Reference proteome</keyword>
<dbReference type="InterPro" id="IPR047249">
    <property type="entry name" value="BRCT_p53bp1-like_rpt1"/>
</dbReference>
<proteinExistence type="predicted"/>
<dbReference type="GO" id="GO:0005634">
    <property type="term" value="C:nucleus"/>
    <property type="evidence" value="ECO:0007669"/>
    <property type="project" value="UniProtKB-SubCell"/>
</dbReference>
<dbReference type="SUPFAM" id="SSF52113">
    <property type="entry name" value="BRCT domain"/>
    <property type="match status" value="2"/>
</dbReference>
<dbReference type="EMBL" id="KB301027">
    <property type="protein sequence ID" value="ELU05991.1"/>
    <property type="molecule type" value="Genomic_DNA"/>
</dbReference>
<dbReference type="InterPro" id="IPR047250">
    <property type="entry name" value="BRCT_p53bp1-like_rpt2"/>
</dbReference>
<dbReference type="HOGENOM" id="CLU_1166787_0_0_1"/>
<dbReference type="Pfam" id="PF16589">
    <property type="entry name" value="BRCT_2"/>
    <property type="match status" value="1"/>
</dbReference>